<keyword evidence="5" id="KW-1185">Reference proteome</keyword>
<dbReference type="PANTHER" id="PTHR10063:SF11">
    <property type="entry name" value="RHO GTPASE-ACTIVATING PROTEIN CG5521-RELATED"/>
    <property type="match status" value="1"/>
</dbReference>
<keyword evidence="1" id="KW-0597">Phosphoprotein</keyword>
<dbReference type="GO" id="GO:0005737">
    <property type="term" value="C:cytoplasm"/>
    <property type="evidence" value="ECO:0007669"/>
    <property type="project" value="TreeGrafter"/>
</dbReference>
<dbReference type="EMBL" id="SEYY01007286">
    <property type="protein sequence ID" value="KAB7502535.1"/>
    <property type="molecule type" value="Genomic_DNA"/>
</dbReference>
<evidence type="ECO:0000256" key="2">
    <source>
        <dbReference type="SAM" id="MobiDB-lite"/>
    </source>
</evidence>
<evidence type="ECO:0000313" key="5">
    <source>
        <dbReference type="Proteomes" id="UP000326759"/>
    </source>
</evidence>
<protein>
    <recommendedName>
        <fullName evidence="3">Ral GTPase-activating protein subunit alpha/beta N-terminal domain-containing protein</fullName>
    </recommendedName>
</protein>
<evidence type="ECO:0000313" key="4">
    <source>
        <dbReference type="EMBL" id="KAB7502535.1"/>
    </source>
</evidence>
<accession>A0A5N5TBQ3</accession>
<feature type="non-terminal residue" evidence="4">
    <location>
        <position position="1"/>
    </location>
</feature>
<evidence type="ECO:0000259" key="3">
    <source>
        <dbReference type="Pfam" id="PF20412"/>
    </source>
</evidence>
<feature type="region of interest" description="Disordered" evidence="2">
    <location>
        <begin position="145"/>
        <end position="175"/>
    </location>
</feature>
<feature type="domain" description="Ral GTPase-activating protein subunit alpha/beta N-terminal" evidence="3">
    <location>
        <begin position="15"/>
        <end position="108"/>
    </location>
</feature>
<gene>
    <name evidence="4" type="ORF">Anas_08079</name>
</gene>
<dbReference type="GO" id="GO:0005634">
    <property type="term" value="C:nucleus"/>
    <property type="evidence" value="ECO:0007669"/>
    <property type="project" value="InterPro"/>
</dbReference>
<name>A0A5N5TBQ3_9CRUS</name>
<feature type="compositionally biased region" description="Polar residues" evidence="2">
    <location>
        <begin position="151"/>
        <end position="172"/>
    </location>
</feature>
<comment type="caution">
    <text evidence="4">The sequence shown here is derived from an EMBL/GenBank/DDBJ whole genome shotgun (WGS) entry which is preliminary data.</text>
</comment>
<dbReference type="InterPro" id="IPR027107">
    <property type="entry name" value="Tuberin/Ral-act_asu"/>
</dbReference>
<dbReference type="OrthoDB" id="19311at2759"/>
<reference evidence="4 5" key="1">
    <citation type="journal article" date="2019" name="PLoS Biol.">
        <title>Sex chromosomes control vertical transmission of feminizing Wolbachia symbionts in an isopod.</title>
        <authorList>
            <person name="Becking T."/>
            <person name="Chebbi M.A."/>
            <person name="Giraud I."/>
            <person name="Moumen B."/>
            <person name="Laverre T."/>
            <person name="Caubet Y."/>
            <person name="Peccoud J."/>
            <person name="Gilbert C."/>
            <person name="Cordaux R."/>
        </authorList>
    </citation>
    <scope>NUCLEOTIDE SEQUENCE [LARGE SCALE GENOMIC DNA]</scope>
    <source>
        <strain evidence="4">ANa2</strain>
        <tissue evidence="4">Whole body excluding digestive tract and cuticle</tissue>
    </source>
</reference>
<dbReference type="Proteomes" id="UP000326759">
    <property type="component" value="Unassembled WGS sequence"/>
</dbReference>
<dbReference type="PANTHER" id="PTHR10063">
    <property type="entry name" value="TUBERIN"/>
    <property type="match status" value="1"/>
</dbReference>
<dbReference type="GO" id="GO:0005096">
    <property type="term" value="F:GTPase activator activity"/>
    <property type="evidence" value="ECO:0007669"/>
    <property type="project" value="InterPro"/>
</dbReference>
<sequence length="198" mass="22398">LDIFFYLWTLNLSKEQLLIVLFHITSQTLSGKPHKHKVDSLGRRFAAALFQTLIVSWIKANLSVVISGELWDQLLSTLVSLTHWEELVKEWAKTMDTLTKVLARHVYDLELNNLPLDRVSERKALKRNASKVPGLESARNTLTRVWGPNKVTGNPQVGNEISGQHGGPSSHTMMAYHSSSAHDDMMPHRHPFEARTKA</sequence>
<dbReference type="AlphaFoldDB" id="A0A5N5TBQ3"/>
<evidence type="ECO:0000256" key="1">
    <source>
        <dbReference type="ARBA" id="ARBA00022553"/>
    </source>
</evidence>
<dbReference type="InterPro" id="IPR046859">
    <property type="entry name" value="RGPA/RALGAPB_N"/>
</dbReference>
<dbReference type="Pfam" id="PF20412">
    <property type="entry name" value="RALGAPB_N"/>
    <property type="match status" value="1"/>
</dbReference>
<proteinExistence type="predicted"/>
<organism evidence="4 5">
    <name type="scientific">Armadillidium nasatum</name>
    <dbReference type="NCBI Taxonomy" id="96803"/>
    <lineage>
        <taxon>Eukaryota</taxon>
        <taxon>Metazoa</taxon>
        <taxon>Ecdysozoa</taxon>
        <taxon>Arthropoda</taxon>
        <taxon>Crustacea</taxon>
        <taxon>Multicrustacea</taxon>
        <taxon>Malacostraca</taxon>
        <taxon>Eumalacostraca</taxon>
        <taxon>Peracarida</taxon>
        <taxon>Isopoda</taxon>
        <taxon>Oniscidea</taxon>
        <taxon>Crinocheta</taxon>
        <taxon>Armadillidiidae</taxon>
        <taxon>Armadillidium</taxon>
    </lineage>
</organism>